<feature type="non-terminal residue" evidence="1">
    <location>
        <position position="52"/>
    </location>
</feature>
<proteinExistence type="predicted"/>
<evidence type="ECO:0000313" key="2">
    <source>
        <dbReference type="Proteomes" id="UP000789920"/>
    </source>
</evidence>
<feature type="non-terminal residue" evidence="1">
    <location>
        <position position="1"/>
    </location>
</feature>
<organism evidence="1 2">
    <name type="scientific">Racocetra persica</name>
    <dbReference type="NCBI Taxonomy" id="160502"/>
    <lineage>
        <taxon>Eukaryota</taxon>
        <taxon>Fungi</taxon>
        <taxon>Fungi incertae sedis</taxon>
        <taxon>Mucoromycota</taxon>
        <taxon>Glomeromycotina</taxon>
        <taxon>Glomeromycetes</taxon>
        <taxon>Diversisporales</taxon>
        <taxon>Gigasporaceae</taxon>
        <taxon>Racocetra</taxon>
    </lineage>
</organism>
<sequence length="52" mass="6230">PHWGKEWDTTPNIIPYLSKVLNESIKQFEKVRVKYDPDKMFFDNKSLQAIFS</sequence>
<accession>A0ACA9SNI2</accession>
<keyword evidence="2" id="KW-1185">Reference proteome</keyword>
<dbReference type="EMBL" id="CAJVQC010144506">
    <property type="protein sequence ID" value="CAG8844903.1"/>
    <property type="molecule type" value="Genomic_DNA"/>
</dbReference>
<name>A0ACA9SNI2_9GLOM</name>
<evidence type="ECO:0000313" key="1">
    <source>
        <dbReference type="EMBL" id="CAG8844903.1"/>
    </source>
</evidence>
<dbReference type="Proteomes" id="UP000789920">
    <property type="component" value="Unassembled WGS sequence"/>
</dbReference>
<reference evidence="1" key="1">
    <citation type="submission" date="2021-06" db="EMBL/GenBank/DDBJ databases">
        <authorList>
            <person name="Kallberg Y."/>
            <person name="Tangrot J."/>
            <person name="Rosling A."/>
        </authorList>
    </citation>
    <scope>NUCLEOTIDE SEQUENCE</scope>
    <source>
        <strain evidence="1">MA461A</strain>
    </source>
</reference>
<comment type="caution">
    <text evidence="1">The sequence shown here is derived from an EMBL/GenBank/DDBJ whole genome shotgun (WGS) entry which is preliminary data.</text>
</comment>
<gene>
    <name evidence="1" type="ORF">RPERSI_LOCUS33413</name>
</gene>
<protein>
    <submittedName>
        <fullName evidence="1">15306_t:CDS:1</fullName>
    </submittedName>
</protein>